<keyword evidence="4" id="KW-1185">Reference proteome</keyword>
<dbReference type="PANTHER" id="PTHR48090:SF7">
    <property type="entry name" value="RFBJ PROTEIN"/>
    <property type="match status" value="1"/>
</dbReference>
<dbReference type="Gene3D" id="3.90.550.10">
    <property type="entry name" value="Spore Coat Polysaccharide Biosynthesis Protein SpsA, Chain A"/>
    <property type="match status" value="1"/>
</dbReference>
<dbReference type="SUPFAM" id="SSF53448">
    <property type="entry name" value="Nucleotide-diphospho-sugar transferases"/>
    <property type="match status" value="1"/>
</dbReference>
<evidence type="ECO:0000259" key="1">
    <source>
        <dbReference type="Pfam" id="PF00535"/>
    </source>
</evidence>
<dbReference type="CDD" id="cd04179">
    <property type="entry name" value="DPM_DPG-synthase_like"/>
    <property type="match status" value="1"/>
</dbReference>
<proteinExistence type="predicted"/>
<dbReference type="GO" id="GO:0016740">
    <property type="term" value="F:transferase activity"/>
    <property type="evidence" value="ECO:0007669"/>
    <property type="project" value="UniProtKB-KW"/>
</dbReference>
<reference evidence="4 5" key="1">
    <citation type="submission" date="2017-07" db="EMBL/GenBank/DDBJ databases">
        <title>Leptospira spp. isolated from tropical soils.</title>
        <authorList>
            <person name="Thibeaux R."/>
            <person name="Iraola G."/>
            <person name="Ferres I."/>
            <person name="Bierque E."/>
            <person name="Girault D."/>
            <person name="Soupe-Gilbert M.-E."/>
            <person name="Picardeau M."/>
            <person name="Goarant C."/>
        </authorList>
    </citation>
    <scope>NUCLEOTIDE SEQUENCE [LARGE SCALE GENOMIC DNA]</scope>
    <source>
        <strain evidence="3 5">FH1-B-B1</strain>
        <strain evidence="2 4">FH1-B-C1</strain>
    </source>
</reference>
<evidence type="ECO:0000313" key="5">
    <source>
        <dbReference type="Proteomes" id="UP000231990"/>
    </source>
</evidence>
<dbReference type="EMBL" id="NPDZ01000009">
    <property type="protein sequence ID" value="PJZ72567.1"/>
    <property type="molecule type" value="Genomic_DNA"/>
</dbReference>
<dbReference type="Proteomes" id="UP000231962">
    <property type="component" value="Unassembled WGS sequence"/>
</dbReference>
<dbReference type="InterPro" id="IPR050256">
    <property type="entry name" value="Glycosyltransferase_2"/>
</dbReference>
<evidence type="ECO:0000313" key="2">
    <source>
        <dbReference type="EMBL" id="PJZ68149.1"/>
    </source>
</evidence>
<dbReference type="RefSeq" id="WP_100715453.1">
    <property type="nucleotide sequence ID" value="NZ_NPDY01000032.1"/>
</dbReference>
<evidence type="ECO:0000313" key="4">
    <source>
        <dbReference type="Proteomes" id="UP000231962"/>
    </source>
</evidence>
<keyword evidence="3" id="KW-0808">Transferase</keyword>
<organism evidence="3 5">
    <name type="scientific">Leptospira perolatii</name>
    <dbReference type="NCBI Taxonomy" id="2023191"/>
    <lineage>
        <taxon>Bacteria</taxon>
        <taxon>Pseudomonadati</taxon>
        <taxon>Spirochaetota</taxon>
        <taxon>Spirochaetia</taxon>
        <taxon>Leptospirales</taxon>
        <taxon>Leptospiraceae</taxon>
        <taxon>Leptospira</taxon>
    </lineage>
</organism>
<feature type="domain" description="Glycosyltransferase 2-like" evidence="1">
    <location>
        <begin position="23"/>
        <end position="159"/>
    </location>
</feature>
<dbReference type="PANTHER" id="PTHR48090">
    <property type="entry name" value="UNDECAPRENYL-PHOSPHATE 4-DEOXY-4-FORMAMIDO-L-ARABINOSE TRANSFERASE-RELATED"/>
    <property type="match status" value="1"/>
</dbReference>
<comment type="caution">
    <text evidence="3">The sequence shown here is derived from an EMBL/GenBank/DDBJ whole genome shotgun (WGS) entry which is preliminary data.</text>
</comment>
<protein>
    <submittedName>
        <fullName evidence="3">Glycosyl transferase</fullName>
    </submittedName>
</protein>
<dbReference type="InterPro" id="IPR001173">
    <property type="entry name" value="Glyco_trans_2-like"/>
</dbReference>
<accession>A0A2M9ZKH0</accession>
<dbReference type="Proteomes" id="UP000231990">
    <property type="component" value="Unassembled WGS sequence"/>
</dbReference>
<gene>
    <name evidence="2" type="ORF">CH360_17785</name>
    <name evidence="3" type="ORF">CH373_14265</name>
</gene>
<dbReference type="InterPro" id="IPR029044">
    <property type="entry name" value="Nucleotide-diphossugar_trans"/>
</dbReference>
<dbReference type="EMBL" id="NPDY01000032">
    <property type="protein sequence ID" value="PJZ68149.1"/>
    <property type="molecule type" value="Genomic_DNA"/>
</dbReference>
<evidence type="ECO:0000313" key="3">
    <source>
        <dbReference type="EMBL" id="PJZ72567.1"/>
    </source>
</evidence>
<sequence>MNRSNPNAKIRTRTNRNLDKVYIIIPVLNEEESLAKVIHGFIKEGVPSSNIIVVDNGSTDDSSAVARHSGTKLLYEPKIGYGSACLAGLNFLENSDHEPEYIVFADGDDSDDSEDLFKLLQQFRNFPETDIAIGTRTQGGAEKGSLSFLQKFGNSLTCYLLKIFYRQKFTDLGPFRVIRWKSLRLLNLEDKTWGWNIEMQIRSIQKGLNIVEIPVHYKRRKLGKSKISGNVIGSIKAGSRILWIFFKLTLFH</sequence>
<name>A0A2M9ZKH0_9LEPT</name>
<dbReference type="AlphaFoldDB" id="A0A2M9ZKH0"/>
<dbReference type="Pfam" id="PF00535">
    <property type="entry name" value="Glycos_transf_2"/>
    <property type="match status" value="1"/>
</dbReference>
<dbReference type="OrthoDB" id="9811222at2"/>